<dbReference type="PROSITE" id="PS50263">
    <property type="entry name" value="CN_HYDROLASE"/>
    <property type="match status" value="1"/>
</dbReference>
<comment type="caution">
    <text evidence="3">The sequence shown here is derived from an EMBL/GenBank/DDBJ whole genome shotgun (WGS) entry which is preliminary data.</text>
</comment>
<dbReference type="GO" id="GO:0016787">
    <property type="term" value="F:hydrolase activity"/>
    <property type="evidence" value="ECO:0007669"/>
    <property type="project" value="UniProtKB-KW"/>
</dbReference>
<dbReference type="InterPro" id="IPR001110">
    <property type="entry name" value="UPF0012_CS"/>
</dbReference>
<dbReference type="Gene3D" id="3.60.110.10">
    <property type="entry name" value="Carbon-nitrogen hydrolase"/>
    <property type="match status" value="1"/>
</dbReference>
<dbReference type="Pfam" id="PF00795">
    <property type="entry name" value="CN_hydrolase"/>
    <property type="match status" value="1"/>
</dbReference>
<dbReference type="Proteomes" id="UP001501586">
    <property type="component" value="Unassembled WGS sequence"/>
</dbReference>
<dbReference type="SUPFAM" id="SSF56317">
    <property type="entry name" value="Carbon-nitrogen hydrolase"/>
    <property type="match status" value="1"/>
</dbReference>
<dbReference type="PANTHER" id="PTHR23088:SF27">
    <property type="entry name" value="DEAMINATED GLUTATHIONE AMIDASE"/>
    <property type="match status" value="1"/>
</dbReference>
<sequence length="278" mass="29666">MPRFAGCQCNTVTLGHNRAMELTIAAWQTSSIPGDPDANLRRLAETARQASAAGADVLVTPEMFLTGYNIGASAIAELAQRDLTGEVADIARQAEIAIVAGLPVVADGQVYNACVFVAESGEVRAVHHKVHLFGDLDRAVFAAGSVPCTLVEHRGAQLAMMICYDVEFPEYVRSAAVAGAEVLLVPTANMQPFDIVPRTILPARAWENQLAIAYANHVGADGDLLYTGLSGIFGPDGEALMMAGRSESLLIATVDTAQVQADRKANPYLEDRRPDVYR</sequence>
<evidence type="ECO:0000313" key="4">
    <source>
        <dbReference type="Proteomes" id="UP001501586"/>
    </source>
</evidence>
<protein>
    <submittedName>
        <fullName evidence="3">Carbon-nitrogen hydrolase family protein</fullName>
    </submittedName>
</protein>
<proteinExistence type="inferred from homology"/>
<name>A0ABP8EJV8_9MICO</name>
<dbReference type="EMBL" id="BAABAZ010000006">
    <property type="protein sequence ID" value="GAA4284191.1"/>
    <property type="molecule type" value="Genomic_DNA"/>
</dbReference>
<gene>
    <name evidence="3" type="ORF">GCM10022261_17220</name>
</gene>
<reference evidence="4" key="1">
    <citation type="journal article" date="2019" name="Int. J. Syst. Evol. Microbiol.">
        <title>The Global Catalogue of Microorganisms (GCM) 10K type strain sequencing project: providing services to taxonomists for standard genome sequencing and annotation.</title>
        <authorList>
            <consortium name="The Broad Institute Genomics Platform"/>
            <consortium name="The Broad Institute Genome Sequencing Center for Infectious Disease"/>
            <person name="Wu L."/>
            <person name="Ma J."/>
        </authorList>
    </citation>
    <scope>NUCLEOTIDE SEQUENCE [LARGE SCALE GENOMIC DNA]</scope>
    <source>
        <strain evidence="4">JCM 17458</strain>
    </source>
</reference>
<evidence type="ECO:0000256" key="1">
    <source>
        <dbReference type="ARBA" id="ARBA00010613"/>
    </source>
</evidence>
<feature type="domain" description="CN hydrolase" evidence="2">
    <location>
        <begin position="22"/>
        <end position="256"/>
    </location>
</feature>
<keyword evidence="4" id="KW-1185">Reference proteome</keyword>
<dbReference type="InterPro" id="IPR044083">
    <property type="entry name" value="RamA-like"/>
</dbReference>
<dbReference type="InterPro" id="IPR003010">
    <property type="entry name" value="C-N_Hydrolase"/>
</dbReference>
<evidence type="ECO:0000313" key="3">
    <source>
        <dbReference type="EMBL" id="GAA4284191.1"/>
    </source>
</evidence>
<comment type="similarity">
    <text evidence="1">Belongs to the carbon-nitrogen hydrolase superfamily. NIT1/NIT2 family.</text>
</comment>
<evidence type="ECO:0000259" key="2">
    <source>
        <dbReference type="PROSITE" id="PS50263"/>
    </source>
</evidence>
<dbReference type="InterPro" id="IPR036526">
    <property type="entry name" value="C-N_Hydrolase_sf"/>
</dbReference>
<organism evidence="3 4">
    <name type="scientific">Brevibacterium daeguense</name>
    <dbReference type="NCBI Taxonomy" id="909936"/>
    <lineage>
        <taxon>Bacteria</taxon>
        <taxon>Bacillati</taxon>
        <taxon>Actinomycetota</taxon>
        <taxon>Actinomycetes</taxon>
        <taxon>Micrococcales</taxon>
        <taxon>Brevibacteriaceae</taxon>
        <taxon>Brevibacterium</taxon>
    </lineage>
</organism>
<accession>A0ABP8EJV8</accession>
<keyword evidence="3" id="KW-0378">Hydrolase</keyword>
<dbReference type="PROSITE" id="PS01227">
    <property type="entry name" value="UPF0012"/>
    <property type="match status" value="1"/>
</dbReference>
<dbReference type="PANTHER" id="PTHR23088">
    <property type="entry name" value="NITRILASE-RELATED"/>
    <property type="match status" value="1"/>
</dbReference>
<dbReference type="CDD" id="cd07576">
    <property type="entry name" value="R-amidase_like"/>
    <property type="match status" value="1"/>
</dbReference>